<sequence length="106" mass="12323">MISTVNGLLNAKCKHFCSYHFTKLQVLLYKLYHALNRLGTYMLEVFFKGQSFFLLLCVYLRLKASRGLCYDLIMIHKIAQNLFDGVPGRSSSGYYAMKRPHKPNHE</sequence>
<protein>
    <submittedName>
        <fullName evidence="2">Uncharacterized protein</fullName>
    </submittedName>
</protein>
<keyword evidence="1" id="KW-1133">Transmembrane helix</keyword>
<dbReference type="AlphaFoldDB" id="A0A7C8YI22"/>
<reference evidence="2" key="2">
    <citation type="submission" date="2020-07" db="EMBL/GenBank/DDBJ databases">
        <authorList>
            <person name="Vera ALvarez R."/>
            <person name="Arias-Moreno D.M."/>
            <person name="Jimenez-Jacinto V."/>
            <person name="Jimenez-Bremont J.F."/>
            <person name="Swaminathan K."/>
            <person name="Moose S.P."/>
            <person name="Guerrero-Gonzalez M.L."/>
            <person name="Marino-Ramirez L."/>
            <person name="Landsman D."/>
            <person name="Rodriguez-Kessler M."/>
            <person name="Delgado-Sanchez P."/>
        </authorList>
    </citation>
    <scope>NUCLEOTIDE SEQUENCE</scope>
    <source>
        <tissue evidence="2">Cladode</tissue>
    </source>
</reference>
<reference evidence="2" key="1">
    <citation type="journal article" date="2013" name="J. Plant Res.">
        <title>Effect of fungi and light on seed germination of three Opuntia species from semiarid lands of central Mexico.</title>
        <authorList>
            <person name="Delgado-Sanchez P."/>
            <person name="Jimenez-Bremont J.F."/>
            <person name="Guerrero-Gonzalez Mde L."/>
            <person name="Flores J."/>
        </authorList>
    </citation>
    <scope>NUCLEOTIDE SEQUENCE</scope>
    <source>
        <tissue evidence="2">Cladode</tissue>
    </source>
</reference>
<evidence type="ECO:0000256" key="1">
    <source>
        <dbReference type="SAM" id="Phobius"/>
    </source>
</evidence>
<keyword evidence="1" id="KW-0812">Transmembrane</keyword>
<accession>A0A7C8YI22</accession>
<keyword evidence="1" id="KW-0472">Membrane</keyword>
<organism evidence="2">
    <name type="scientific">Opuntia streptacantha</name>
    <name type="common">Prickly pear cactus</name>
    <name type="synonym">Opuntia cardona</name>
    <dbReference type="NCBI Taxonomy" id="393608"/>
    <lineage>
        <taxon>Eukaryota</taxon>
        <taxon>Viridiplantae</taxon>
        <taxon>Streptophyta</taxon>
        <taxon>Embryophyta</taxon>
        <taxon>Tracheophyta</taxon>
        <taxon>Spermatophyta</taxon>
        <taxon>Magnoliopsida</taxon>
        <taxon>eudicotyledons</taxon>
        <taxon>Gunneridae</taxon>
        <taxon>Pentapetalae</taxon>
        <taxon>Caryophyllales</taxon>
        <taxon>Cactineae</taxon>
        <taxon>Cactaceae</taxon>
        <taxon>Opuntioideae</taxon>
        <taxon>Opuntia</taxon>
    </lineage>
</organism>
<proteinExistence type="predicted"/>
<evidence type="ECO:0000313" key="2">
    <source>
        <dbReference type="EMBL" id="MBA4618450.1"/>
    </source>
</evidence>
<dbReference type="EMBL" id="GISG01020865">
    <property type="protein sequence ID" value="MBA4618450.1"/>
    <property type="molecule type" value="Transcribed_RNA"/>
</dbReference>
<name>A0A7C8YI22_OPUST</name>
<feature type="transmembrane region" description="Helical" evidence="1">
    <location>
        <begin position="38"/>
        <end position="60"/>
    </location>
</feature>